<dbReference type="EMBL" id="LPZR01000218">
    <property type="protein sequence ID" value="KYO49711.1"/>
    <property type="molecule type" value="Genomic_DNA"/>
</dbReference>
<organism evidence="2 3">
    <name type="scientific">Tistrella mobilis</name>
    <dbReference type="NCBI Taxonomy" id="171437"/>
    <lineage>
        <taxon>Bacteria</taxon>
        <taxon>Pseudomonadati</taxon>
        <taxon>Pseudomonadota</taxon>
        <taxon>Alphaproteobacteria</taxon>
        <taxon>Geminicoccales</taxon>
        <taxon>Geminicoccaceae</taxon>
        <taxon>Tistrella</taxon>
    </lineage>
</organism>
<dbReference type="SUPFAM" id="SSF53335">
    <property type="entry name" value="S-adenosyl-L-methionine-dependent methyltransferases"/>
    <property type="match status" value="1"/>
</dbReference>
<comment type="caution">
    <text evidence="2">The sequence shown here is derived from an EMBL/GenBank/DDBJ whole genome shotgun (WGS) entry which is preliminary data.</text>
</comment>
<dbReference type="GeneID" id="97241347"/>
<sequence>MSATPRAAVPSAAANSPFASPPSAPWADADAAFFAEQLARSDYARNLGDTLRALYGGRPRSLIDIGAGSGLLGQAVIARGGRWCAIEPNAHMRGRLAGLAEARPDLSIEIRDAVWQELAPADPAAPADLVLCANIPGPIGQARALHARTRPLGRMLAWIVPAQAGPRSWCLAGFLPSHLHGEDITPGDRLALDELGGDLAPDTVHLVPWTFRALFPDRAAARAHMLDHLGRRGHVVDDLEARLDRHLDLALVEADGGVIAEAPKLSAVFLWHS</sequence>
<feature type="region of interest" description="Disordered" evidence="1">
    <location>
        <begin position="1"/>
        <end position="21"/>
    </location>
</feature>
<dbReference type="Gene3D" id="3.40.50.150">
    <property type="entry name" value="Vaccinia Virus protein VP39"/>
    <property type="match status" value="1"/>
</dbReference>
<reference evidence="2 3" key="1">
    <citation type="submission" date="2015-12" db="EMBL/GenBank/DDBJ databases">
        <title>Genome sequence of Tistrella mobilis MCCC 1A02139.</title>
        <authorList>
            <person name="Lu L."/>
            <person name="Lai Q."/>
            <person name="Shao Z."/>
            <person name="Qian P."/>
        </authorList>
    </citation>
    <scope>NUCLEOTIDE SEQUENCE [LARGE SCALE GENOMIC DNA]</scope>
    <source>
        <strain evidence="2 3">MCCC 1A02139</strain>
    </source>
</reference>
<dbReference type="Proteomes" id="UP000075787">
    <property type="component" value="Unassembled WGS sequence"/>
</dbReference>
<dbReference type="AlphaFoldDB" id="A0A162JRA9"/>
<accession>A0A162JRA9</accession>
<name>A0A162JRA9_9PROT</name>
<protein>
    <recommendedName>
        <fullName evidence="4">Class I SAM-dependent methyltransferase</fullName>
    </recommendedName>
</protein>
<evidence type="ECO:0000313" key="2">
    <source>
        <dbReference type="EMBL" id="KYO49711.1"/>
    </source>
</evidence>
<dbReference type="OrthoDB" id="7989976at2"/>
<proteinExistence type="predicted"/>
<dbReference type="InterPro" id="IPR029063">
    <property type="entry name" value="SAM-dependent_MTases_sf"/>
</dbReference>
<evidence type="ECO:0000313" key="3">
    <source>
        <dbReference type="Proteomes" id="UP000075787"/>
    </source>
</evidence>
<evidence type="ECO:0008006" key="4">
    <source>
        <dbReference type="Google" id="ProtNLM"/>
    </source>
</evidence>
<dbReference type="RefSeq" id="WP_062769801.1">
    <property type="nucleotide sequence ID" value="NZ_CP121045.1"/>
</dbReference>
<evidence type="ECO:0000256" key="1">
    <source>
        <dbReference type="SAM" id="MobiDB-lite"/>
    </source>
</evidence>
<feature type="compositionally biased region" description="Low complexity" evidence="1">
    <location>
        <begin position="1"/>
        <end position="18"/>
    </location>
</feature>
<gene>
    <name evidence="2" type="ORF">AUP44_16230</name>
</gene>